<dbReference type="InterPro" id="IPR026444">
    <property type="entry name" value="Secre_tail"/>
</dbReference>
<protein>
    <submittedName>
        <fullName evidence="3">T9SS type A sorting domain-containing protein</fullName>
    </submittedName>
</protein>
<evidence type="ECO:0000313" key="4">
    <source>
        <dbReference type="Proteomes" id="UP000308181"/>
    </source>
</evidence>
<reference evidence="3 4" key="1">
    <citation type="submission" date="2019-04" db="EMBL/GenBank/DDBJ databases">
        <title>Pedobacter sp. AR-3-17 sp. nov., isolated from Arctic soil.</title>
        <authorList>
            <person name="Dahal R.H."/>
            <person name="Kim D.-U."/>
        </authorList>
    </citation>
    <scope>NUCLEOTIDE SEQUENCE [LARGE SCALE GENOMIC DNA]</scope>
    <source>
        <strain evidence="3 4">AR-3-17</strain>
    </source>
</reference>
<accession>A0A4U1BUX0</accession>
<dbReference type="NCBIfam" id="TIGR04183">
    <property type="entry name" value="Por_Secre_tail"/>
    <property type="match status" value="1"/>
</dbReference>
<gene>
    <name evidence="3" type="ORF">FA046_15465</name>
</gene>
<dbReference type="InterPro" id="IPR013783">
    <property type="entry name" value="Ig-like_fold"/>
</dbReference>
<evidence type="ECO:0000313" key="3">
    <source>
        <dbReference type="EMBL" id="TKB96062.1"/>
    </source>
</evidence>
<comment type="caution">
    <text evidence="3">The sequence shown here is derived from an EMBL/GenBank/DDBJ whole genome shotgun (WGS) entry which is preliminary data.</text>
</comment>
<keyword evidence="4" id="KW-1185">Reference proteome</keyword>
<dbReference type="EMBL" id="SWBP01000006">
    <property type="protein sequence ID" value="TKB96062.1"/>
    <property type="molecule type" value="Genomic_DNA"/>
</dbReference>
<evidence type="ECO:0000259" key="2">
    <source>
        <dbReference type="Pfam" id="PF01364"/>
    </source>
</evidence>
<sequence length="1622" mass="181529">MIRLISIFFLLLILSTKSFSQTYGNEWINFSQKYSKITISEEGLFKISFDAISAKGFVNGNLNPANFQLFNKGIEIPLLITGSQDGVFNQGDVIYFYGNKNDASLDRVLYNNQNDLPNEDVSLFTDDNYYFLTYNLSKNGLRYNERNQSTTGLSPESYLITKSRINFTSNYYPGEYILDAMSLSEYNEGEGYLGPTISKGQSDNYQLNTSEFTMISSYQPQLSVYIAGRSNSASSNSLGYNHHFRISLGTSILFDSLYRGYSTIRKTIPININNNNSSIMISSVDDLGAITDFQALGYLEVSYSRNFNINGLKNLSFGLDKTKTSALLNFINAGITTPVLLEKNGLNLYTPSVSNGLQFVINNTSTTTNYYLVDQTLAKDIVLNDFAFKNINSSTSNNYLIISNSALNTGATAYQQYNQSIGMPTSIVLTDDLYNEFYYGFHHPMALRNYCKFMIENGNVKPEYLLLLGKGFELAKQNITMDLVPTFGFPASDNMITSGLNGSNLEPGLATGRIPAKNNEEVENYLNKLKTYRNLNGEIWRKKLLQSTGGKTISEVTSFVNYQNRFHQNSNLESFGAFRSQIYKNVSTPITENLTERIINETRDGIALLSYFGHGSATGTEISFGKLTDQQNKEKPTIYLVNGCSTGACFTNTKSLGEEFIIGKNLGAVGWIGTTSQGVASYLGNASASYHDNWFKRFYGSSIATGIKEGLKTFQNQNDKLNRAHTSQYIFLGDPTLKFYAPEKPDFNIEASSLYLKQANQNATAQTLELNLKIENLGKTINDSLSIKINRILPDNSTVSIPVFKIKPVFNTDTISISLSNIGVNVAGINKISVKIDDDNKFLELNEQNNQVTLETFLPGNGVKNIFPINNGIFSQNRLVLKAQPDNLFTKSAEYLFEIDTTADFNSGLKKTSNIIVANIFPEWTPNINLENGKVYFWRAKLNLPMDKGGNWTLSSFTYLPAVADGFSQSHQSQLKNVTLDNIVFDNQTGNFDFTKTYYPTSIYTEGDDGLSPNEKRFRTTQSISFSNSAFEGFTLAAMSNFIPGIFFSYPSPFNSTNGPVLVNGYTGQYFWNINDPVQVDSLIRFINQIPDNYHVIGFNGTNATINALPLAAKNALKLFGLSKFELINKGEPYMFWGTKNSPSGSALEFTADYTSQIPARSQSLQHFLDLPFPLGYGSIKSELIGPAKEWENVSINFNKSTSDIINYDLIGVNKQGLENILISNIVDDEFSITNINAKEYPFIKLKSNIYNKVNYKFPKLKYWNIAYKPFSEISVNPDHLFNFHSEKIAEGDSLKFTVSLSNIYIYPTDSVKASIELTGPNRQTSIKNFNLAPIIVGENTSIYFKESTRNLVGKNSLKLQLNSSNEDLYTFNNTLQKEFEVIKDSKESLINVLFDGKSIINGEIISPKPVIAITNIDDNKFLLLNDTTNLDIYLKKESENDYKRIAYSSSLLSFTPSATAENNSSKVEFRPDLLPDGIHSLKVKGKDVTGNFNQNDYVIDFEVVNNSSISNFYPYPNPVVNSMKFVFTLTGLKIPDKIKIMIYNASGKIIRVISKEELGSIKIGNNISDFTWDGTDEFGDSLANGVYFYRVDISNATEIKHRNTSGDTLFKNNMGKIYLMK</sequence>
<dbReference type="Gene3D" id="3.40.50.1460">
    <property type="match status" value="1"/>
</dbReference>
<dbReference type="Proteomes" id="UP000308181">
    <property type="component" value="Unassembled WGS sequence"/>
</dbReference>
<dbReference type="InterPro" id="IPR029031">
    <property type="entry name" value="Gingipain_N_sf"/>
</dbReference>
<name>A0A4U1BUX0_9SPHI</name>
<dbReference type="Pfam" id="PF01364">
    <property type="entry name" value="Peptidase_C25"/>
    <property type="match status" value="1"/>
</dbReference>
<dbReference type="OrthoDB" id="9757650at2"/>
<keyword evidence="1" id="KW-0732">Signal</keyword>
<organism evidence="3 4">
    <name type="scientific">Pedobacter cryophilus</name>
    <dbReference type="NCBI Taxonomy" id="2571271"/>
    <lineage>
        <taxon>Bacteria</taxon>
        <taxon>Pseudomonadati</taxon>
        <taxon>Bacteroidota</taxon>
        <taxon>Sphingobacteriia</taxon>
        <taxon>Sphingobacteriales</taxon>
        <taxon>Sphingobacteriaceae</taxon>
        <taxon>Pedobacter</taxon>
    </lineage>
</organism>
<dbReference type="GO" id="GO:0006508">
    <property type="term" value="P:proteolysis"/>
    <property type="evidence" value="ECO:0007669"/>
    <property type="project" value="InterPro"/>
</dbReference>
<dbReference type="SUPFAM" id="SSF52129">
    <property type="entry name" value="Caspase-like"/>
    <property type="match status" value="1"/>
</dbReference>
<dbReference type="GO" id="GO:0008234">
    <property type="term" value="F:cysteine-type peptidase activity"/>
    <property type="evidence" value="ECO:0007669"/>
    <property type="project" value="InterPro"/>
</dbReference>
<dbReference type="InterPro" id="IPR001769">
    <property type="entry name" value="Gingipain"/>
</dbReference>
<dbReference type="Gene3D" id="2.60.40.10">
    <property type="entry name" value="Immunoglobulins"/>
    <property type="match status" value="1"/>
</dbReference>
<dbReference type="InterPro" id="IPR029030">
    <property type="entry name" value="Caspase-like_dom_sf"/>
</dbReference>
<evidence type="ECO:0000256" key="1">
    <source>
        <dbReference type="ARBA" id="ARBA00022729"/>
    </source>
</evidence>
<feature type="domain" description="Gingipain" evidence="2">
    <location>
        <begin position="399"/>
        <end position="738"/>
    </location>
</feature>
<dbReference type="Gene3D" id="2.60.40.4070">
    <property type="match status" value="1"/>
</dbReference>
<dbReference type="RefSeq" id="WP_136827437.1">
    <property type="nucleotide sequence ID" value="NZ_SWBP01000006.1"/>
</dbReference>
<proteinExistence type="predicted"/>
<dbReference type="Gene3D" id="3.40.50.10390">
    <property type="entry name" value="Gingipain r, domain 1"/>
    <property type="match status" value="1"/>
</dbReference>